<evidence type="ECO:0000259" key="3">
    <source>
        <dbReference type="Pfam" id="PF00089"/>
    </source>
</evidence>
<evidence type="ECO:0000256" key="1">
    <source>
        <dbReference type="SAM" id="MobiDB-lite"/>
    </source>
</evidence>
<sequence>MNKQNSVPLFVLSSLFLAVTGFAHANSDNPLQSNDNYTPPDFNNNTHEIVGGRPSNFEERKWTVWLGGSLLNKQWVLTAAHCSPTAATSTSGPTT</sequence>
<dbReference type="PROSITE" id="PS00134">
    <property type="entry name" value="TRYPSIN_HIS"/>
    <property type="match status" value="1"/>
</dbReference>
<dbReference type="InterPro" id="IPR018114">
    <property type="entry name" value="TRYPSIN_HIS"/>
</dbReference>
<dbReference type="GO" id="GO:0004252">
    <property type="term" value="F:serine-type endopeptidase activity"/>
    <property type="evidence" value="ECO:0007669"/>
    <property type="project" value="InterPro"/>
</dbReference>
<comment type="caution">
    <text evidence="4">The sequence shown here is derived from an EMBL/GenBank/DDBJ whole genome shotgun (WGS) entry which is preliminary data.</text>
</comment>
<keyword evidence="4" id="KW-0378">Hydrolase</keyword>
<reference evidence="4 5" key="1">
    <citation type="submission" date="2020-07" db="EMBL/GenBank/DDBJ databases">
        <title>Endozoicomonas sp. nov., isolated from sediment.</title>
        <authorList>
            <person name="Gu T."/>
        </authorList>
    </citation>
    <scope>NUCLEOTIDE SEQUENCE [LARGE SCALE GENOMIC DNA]</scope>
    <source>
        <strain evidence="4 5">SM1973</strain>
    </source>
</reference>
<dbReference type="InterPro" id="IPR009003">
    <property type="entry name" value="Peptidase_S1_PA"/>
</dbReference>
<feature type="chain" id="PRO_5032905454" evidence="2">
    <location>
        <begin position="26"/>
        <end position="95"/>
    </location>
</feature>
<dbReference type="GO" id="GO:0006508">
    <property type="term" value="P:proteolysis"/>
    <property type="evidence" value="ECO:0007669"/>
    <property type="project" value="UniProtKB-KW"/>
</dbReference>
<dbReference type="Pfam" id="PF00089">
    <property type="entry name" value="Trypsin"/>
    <property type="match status" value="1"/>
</dbReference>
<dbReference type="RefSeq" id="WP_180568642.1">
    <property type="nucleotide sequence ID" value="NZ_JACCKB010000015.1"/>
</dbReference>
<feature type="domain" description="Peptidase S1" evidence="3">
    <location>
        <begin position="56"/>
        <end position="85"/>
    </location>
</feature>
<dbReference type="InterPro" id="IPR043504">
    <property type="entry name" value="Peptidase_S1_PA_chymotrypsin"/>
</dbReference>
<dbReference type="EMBL" id="JACCKB010000015">
    <property type="protein sequence ID" value="NYZ66613.1"/>
    <property type="molecule type" value="Genomic_DNA"/>
</dbReference>
<evidence type="ECO:0000313" key="4">
    <source>
        <dbReference type="EMBL" id="NYZ66613.1"/>
    </source>
</evidence>
<proteinExistence type="predicted"/>
<organism evidence="4 5">
    <name type="scientific">Spartinivicinus marinus</name>
    <dbReference type="NCBI Taxonomy" id="2994442"/>
    <lineage>
        <taxon>Bacteria</taxon>
        <taxon>Pseudomonadati</taxon>
        <taxon>Pseudomonadota</taxon>
        <taxon>Gammaproteobacteria</taxon>
        <taxon>Oceanospirillales</taxon>
        <taxon>Zooshikellaceae</taxon>
        <taxon>Spartinivicinus</taxon>
    </lineage>
</organism>
<dbReference type="SUPFAM" id="SSF50494">
    <property type="entry name" value="Trypsin-like serine proteases"/>
    <property type="match status" value="1"/>
</dbReference>
<keyword evidence="5" id="KW-1185">Reference proteome</keyword>
<dbReference type="InterPro" id="IPR001254">
    <property type="entry name" value="Trypsin_dom"/>
</dbReference>
<feature type="region of interest" description="Disordered" evidence="1">
    <location>
        <begin position="27"/>
        <end position="46"/>
    </location>
</feature>
<dbReference type="Proteomes" id="UP000569732">
    <property type="component" value="Unassembled WGS sequence"/>
</dbReference>
<dbReference type="AlphaFoldDB" id="A0A853HZK6"/>
<feature type="signal peptide" evidence="2">
    <location>
        <begin position="1"/>
        <end position="25"/>
    </location>
</feature>
<protein>
    <submittedName>
        <fullName evidence="4">Trypsin-like serine protease</fullName>
    </submittedName>
</protein>
<gene>
    <name evidence="4" type="ORF">H0A36_11390</name>
</gene>
<name>A0A853HZK6_9GAMM</name>
<dbReference type="Gene3D" id="2.40.10.10">
    <property type="entry name" value="Trypsin-like serine proteases"/>
    <property type="match status" value="1"/>
</dbReference>
<keyword evidence="2" id="KW-0732">Signal</keyword>
<evidence type="ECO:0000313" key="5">
    <source>
        <dbReference type="Proteomes" id="UP000569732"/>
    </source>
</evidence>
<keyword evidence="4" id="KW-0645">Protease</keyword>
<evidence type="ECO:0000256" key="2">
    <source>
        <dbReference type="SAM" id="SignalP"/>
    </source>
</evidence>
<accession>A0A853HZK6</accession>